<evidence type="ECO:0000256" key="6">
    <source>
        <dbReference type="ARBA" id="ARBA00022833"/>
    </source>
</evidence>
<proteinExistence type="inferred from homology"/>
<organism evidence="10 11">
    <name type="scientific">Ladona fulva</name>
    <name type="common">Scarce chaser dragonfly</name>
    <name type="synonym">Libellula fulva</name>
    <dbReference type="NCBI Taxonomy" id="123851"/>
    <lineage>
        <taxon>Eukaryota</taxon>
        <taxon>Metazoa</taxon>
        <taxon>Ecdysozoa</taxon>
        <taxon>Arthropoda</taxon>
        <taxon>Hexapoda</taxon>
        <taxon>Insecta</taxon>
        <taxon>Pterygota</taxon>
        <taxon>Palaeoptera</taxon>
        <taxon>Odonata</taxon>
        <taxon>Epiprocta</taxon>
        <taxon>Anisoptera</taxon>
        <taxon>Libelluloidea</taxon>
        <taxon>Libellulidae</taxon>
        <taxon>Ladona</taxon>
    </lineage>
</organism>
<evidence type="ECO:0000256" key="7">
    <source>
        <dbReference type="PROSITE-ProRule" id="PRU00091"/>
    </source>
</evidence>
<dbReference type="PANTHER" id="PTHR46465">
    <property type="entry name" value="LATERAL SIGNALING TARGET PROTEIN 2 HOMOLOG"/>
    <property type="match status" value="1"/>
</dbReference>
<comment type="similarity">
    <text evidence="2">Belongs to the lst-2 family.</text>
</comment>
<sequence>MQAAEIANRNEARAKFRSSEDLVHRLFVCIAGVADQLQTNFAGDLRNILKCVFLVNASPSVVQEEEEKEHENGKPTAEDSNQETNRESNAVEVNRVRSPNGVHVENAEEALLSSIPSSSIGGTPGGGGDSTRTIPVELPPPWVPDGMAPRCMSCEAVFTVVRRRHHCRNCGKVFCARCSSNSVPLPRYGHVKPVRVCNRCFMYQVTPFTIEEIPSRS</sequence>
<dbReference type="OrthoDB" id="10018316at2759"/>
<protein>
    <recommendedName>
        <fullName evidence="3">Lateral signaling target protein 2 homolog</fullName>
    </recommendedName>
</protein>
<accession>A0A8K0JZ96</accession>
<dbReference type="Proteomes" id="UP000792457">
    <property type="component" value="Unassembled WGS sequence"/>
</dbReference>
<reference evidence="10" key="1">
    <citation type="submission" date="2013-04" db="EMBL/GenBank/DDBJ databases">
        <authorList>
            <person name="Qu J."/>
            <person name="Murali S.C."/>
            <person name="Bandaranaike D."/>
            <person name="Bellair M."/>
            <person name="Blankenburg K."/>
            <person name="Chao H."/>
            <person name="Dinh H."/>
            <person name="Doddapaneni H."/>
            <person name="Downs B."/>
            <person name="Dugan-Rocha S."/>
            <person name="Elkadiri S."/>
            <person name="Gnanaolivu R.D."/>
            <person name="Hernandez B."/>
            <person name="Javaid M."/>
            <person name="Jayaseelan J.C."/>
            <person name="Lee S."/>
            <person name="Li M."/>
            <person name="Ming W."/>
            <person name="Munidasa M."/>
            <person name="Muniz J."/>
            <person name="Nguyen L."/>
            <person name="Ongeri F."/>
            <person name="Osuji N."/>
            <person name="Pu L.-L."/>
            <person name="Puazo M."/>
            <person name="Qu C."/>
            <person name="Quiroz J."/>
            <person name="Raj R."/>
            <person name="Weissenberger G."/>
            <person name="Xin Y."/>
            <person name="Zou X."/>
            <person name="Han Y."/>
            <person name="Richards S."/>
            <person name="Worley K."/>
            <person name="Muzny D."/>
            <person name="Gibbs R."/>
        </authorList>
    </citation>
    <scope>NUCLEOTIDE SEQUENCE</scope>
    <source>
        <strain evidence="10">Sampled in the wild</strain>
    </source>
</reference>
<dbReference type="Gene3D" id="3.30.40.10">
    <property type="entry name" value="Zinc/RING finger domain, C3HC4 (zinc finger)"/>
    <property type="match status" value="1"/>
</dbReference>
<keyword evidence="5 7" id="KW-0863">Zinc-finger</keyword>
<dbReference type="InterPro" id="IPR051118">
    <property type="entry name" value="LST-2"/>
</dbReference>
<comment type="function">
    <text evidence="1">Negative regulator of epidermal growth factor receptor (EGFR) signaling.</text>
</comment>
<dbReference type="PROSITE" id="PS50178">
    <property type="entry name" value="ZF_FYVE"/>
    <property type="match status" value="1"/>
</dbReference>
<comment type="caution">
    <text evidence="10">The sequence shown here is derived from an EMBL/GenBank/DDBJ whole genome shotgun (WGS) entry which is preliminary data.</text>
</comment>
<evidence type="ECO:0000313" key="10">
    <source>
        <dbReference type="EMBL" id="KAG8225430.1"/>
    </source>
</evidence>
<dbReference type="InterPro" id="IPR011011">
    <property type="entry name" value="Znf_FYVE_PHD"/>
</dbReference>
<dbReference type="InterPro" id="IPR043269">
    <property type="entry name" value="FYVE_LST2"/>
</dbReference>
<gene>
    <name evidence="10" type="ORF">J437_LFUL004251</name>
</gene>
<keyword evidence="4" id="KW-0479">Metal-binding</keyword>
<keyword evidence="11" id="KW-1185">Reference proteome</keyword>
<evidence type="ECO:0000256" key="8">
    <source>
        <dbReference type="SAM" id="MobiDB-lite"/>
    </source>
</evidence>
<feature type="region of interest" description="Disordered" evidence="8">
    <location>
        <begin position="61"/>
        <end position="99"/>
    </location>
</feature>
<feature type="region of interest" description="Disordered" evidence="8">
    <location>
        <begin position="113"/>
        <end position="132"/>
    </location>
</feature>
<evidence type="ECO:0000259" key="9">
    <source>
        <dbReference type="PROSITE" id="PS50178"/>
    </source>
</evidence>
<dbReference type="Pfam" id="PF01363">
    <property type="entry name" value="FYVE"/>
    <property type="match status" value="1"/>
</dbReference>
<dbReference type="EMBL" id="KZ308237">
    <property type="protein sequence ID" value="KAG8225430.1"/>
    <property type="molecule type" value="Genomic_DNA"/>
</dbReference>
<dbReference type="InterPro" id="IPR017455">
    <property type="entry name" value="Znf_FYVE-rel"/>
</dbReference>
<dbReference type="SMART" id="SM00064">
    <property type="entry name" value="FYVE"/>
    <property type="match status" value="1"/>
</dbReference>
<dbReference type="PANTHER" id="PTHR46465:SF2">
    <property type="entry name" value="LATERAL SIGNALING TARGET PROTEIN 2 HOMOLOG"/>
    <property type="match status" value="1"/>
</dbReference>
<evidence type="ECO:0000256" key="5">
    <source>
        <dbReference type="ARBA" id="ARBA00022771"/>
    </source>
</evidence>
<dbReference type="GO" id="GO:0031901">
    <property type="term" value="C:early endosome membrane"/>
    <property type="evidence" value="ECO:0007669"/>
    <property type="project" value="TreeGrafter"/>
</dbReference>
<feature type="domain" description="FYVE-type" evidence="9">
    <location>
        <begin position="145"/>
        <end position="205"/>
    </location>
</feature>
<evidence type="ECO:0000256" key="1">
    <source>
        <dbReference type="ARBA" id="ARBA00003580"/>
    </source>
</evidence>
<reference evidence="10" key="2">
    <citation type="submission" date="2017-10" db="EMBL/GenBank/DDBJ databases">
        <title>Ladona fulva Genome sequencing and assembly.</title>
        <authorList>
            <person name="Murali S."/>
            <person name="Richards S."/>
            <person name="Bandaranaike D."/>
            <person name="Bellair M."/>
            <person name="Blankenburg K."/>
            <person name="Chao H."/>
            <person name="Dinh H."/>
            <person name="Doddapaneni H."/>
            <person name="Dugan-Rocha S."/>
            <person name="Elkadiri S."/>
            <person name="Gnanaolivu R."/>
            <person name="Hernandez B."/>
            <person name="Skinner E."/>
            <person name="Javaid M."/>
            <person name="Lee S."/>
            <person name="Li M."/>
            <person name="Ming W."/>
            <person name="Munidasa M."/>
            <person name="Muniz J."/>
            <person name="Nguyen L."/>
            <person name="Hughes D."/>
            <person name="Osuji N."/>
            <person name="Pu L.-L."/>
            <person name="Puazo M."/>
            <person name="Qu C."/>
            <person name="Quiroz J."/>
            <person name="Raj R."/>
            <person name="Weissenberger G."/>
            <person name="Xin Y."/>
            <person name="Zou X."/>
            <person name="Han Y."/>
            <person name="Worley K."/>
            <person name="Muzny D."/>
            <person name="Gibbs R."/>
        </authorList>
    </citation>
    <scope>NUCLEOTIDE SEQUENCE</scope>
    <source>
        <strain evidence="10">Sampled in the wild</strain>
    </source>
</reference>
<dbReference type="GO" id="GO:0008270">
    <property type="term" value="F:zinc ion binding"/>
    <property type="evidence" value="ECO:0007669"/>
    <property type="project" value="UniProtKB-KW"/>
</dbReference>
<dbReference type="SUPFAM" id="SSF57903">
    <property type="entry name" value="FYVE/PHD zinc finger"/>
    <property type="match status" value="1"/>
</dbReference>
<dbReference type="AlphaFoldDB" id="A0A8K0JZ96"/>
<dbReference type="InterPro" id="IPR000306">
    <property type="entry name" value="Znf_FYVE"/>
</dbReference>
<evidence type="ECO:0000256" key="4">
    <source>
        <dbReference type="ARBA" id="ARBA00022723"/>
    </source>
</evidence>
<keyword evidence="6" id="KW-0862">Zinc</keyword>
<evidence type="ECO:0000256" key="2">
    <source>
        <dbReference type="ARBA" id="ARBA00008755"/>
    </source>
</evidence>
<name>A0A8K0JZ96_LADFU</name>
<dbReference type="CDD" id="cd15731">
    <property type="entry name" value="FYVE_LST2"/>
    <property type="match status" value="1"/>
</dbReference>
<evidence type="ECO:0000256" key="3">
    <source>
        <dbReference type="ARBA" id="ARBA00019870"/>
    </source>
</evidence>
<dbReference type="InterPro" id="IPR013083">
    <property type="entry name" value="Znf_RING/FYVE/PHD"/>
</dbReference>
<evidence type="ECO:0000313" key="11">
    <source>
        <dbReference type="Proteomes" id="UP000792457"/>
    </source>
</evidence>